<protein>
    <submittedName>
        <fullName evidence="1">Uncharacterized protein</fullName>
    </submittedName>
</protein>
<comment type="caution">
    <text evidence="1">The sequence shown here is derived from an EMBL/GenBank/DDBJ whole genome shotgun (WGS) entry which is preliminary data.</text>
</comment>
<gene>
    <name evidence="1" type="ORF">O6H91_15G021900</name>
</gene>
<reference evidence="2" key="1">
    <citation type="journal article" date="2024" name="Proc. Natl. Acad. Sci. U.S.A.">
        <title>Extraordinary preservation of gene collinearity over three hundred million years revealed in homosporous lycophytes.</title>
        <authorList>
            <person name="Li C."/>
            <person name="Wickell D."/>
            <person name="Kuo L.Y."/>
            <person name="Chen X."/>
            <person name="Nie B."/>
            <person name="Liao X."/>
            <person name="Peng D."/>
            <person name="Ji J."/>
            <person name="Jenkins J."/>
            <person name="Williams M."/>
            <person name="Shu S."/>
            <person name="Plott C."/>
            <person name="Barry K."/>
            <person name="Rajasekar S."/>
            <person name="Grimwood J."/>
            <person name="Han X."/>
            <person name="Sun S."/>
            <person name="Hou Z."/>
            <person name="He W."/>
            <person name="Dai G."/>
            <person name="Sun C."/>
            <person name="Schmutz J."/>
            <person name="Leebens-Mack J.H."/>
            <person name="Li F.W."/>
            <person name="Wang L."/>
        </authorList>
    </citation>
    <scope>NUCLEOTIDE SEQUENCE [LARGE SCALE GENOMIC DNA]</scope>
    <source>
        <strain evidence="2">cv. PW_Plant_1</strain>
    </source>
</reference>
<evidence type="ECO:0000313" key="2">
    <source>
        <dbReference type="Proteomes" id="UP001162992"/>
    </source>
</evidence>
<keyword evidence="2" id="KW-1185">Reference proteome</keyword>
<organism evidence="1 2">
    <name type="scientific">Diphasiastrum complanatum</name>
    <name type="common">Issler's clubmoss</name>
    <name type="synonym">Lycopodium complanatum</name>
    <dbReference type="NCBI Taxonomy" id="34168"/>
    <lineage>
        <taxon>Eukaryota</taxon>
        <taxon>Viridiplantae</taxon>
        <taxon>Streptophyta</taxon>
        <taxon>Embryophyta</taxon>
        <taxon>Tracheophyta</taxon>
        <taxon>Lycopodiopsida</taxon>
        <taxon>Lycopodiales</taxon>
        <taxon>Lycopodiaceae</taxon>
        <taxon>Lycopodioideae</taxon>
        <taxon>Diphasiastrum</taxon>
    </lineage>
</organism>
<sequence>MGSGHSSRRNGRMQQPTAEYPLPRLIPPGHPGSRSDSPSTPAYSPNGDVPPYFFNPNYNAAVSSASIPQFYPPNYVPGNGQYLISSTQGFRPLLPPPAAAQSIVPHIPAVAEHQKANTIRNDVNLKKATLRLEKDEANPGHHLVAFSFDSTLPGSICIFFLAKEGVNCSLTPVKPDGLKPVQVPFEKGLGQRFRQAVGTGVNLSLVDEEDLLNEGEHEVYALVVRTETVPRDPPPDAPSRSNEPLGAPLPKWVHCQTTHAAIERKAGKYYVKVVKQTIWVDGVRYELQEIYGIENNTNNGSFDENDSGKECVICMSEPRDTTVLPCRHMCMCSECAKVLRFQTNRCPICRCPVERLLEIRVPRHETEWPCDKTESTSYDALQNDLMQADALDPR</sequence>
<proteinExistence type="predicted"/>
<dbReference type="EMBL" id="CM055106">
    <property type="protein sequence ID" value="KAJ7528831.1"/>
    <property type="molecule type" value="Genomic_DNA"/>
</dbReference>
<evidence type="ECO:0000313" key="1">
    <source>
        <dbReference type="EMBL" id="KAJ7528831.1"/>
    </source>
</evidence>
<accession>A0ACC2BGE2</accession>
<dbReference type="Proteomes" id="UP001162992">
    <property type="component" value="Chromosome 15"/>
</dbReference>
<name>A0ACC2BGE2_DIPCM</name>